<dbReference type="OrthoDB" id="10258744at2759"/>
<dbReference type="RefSeq" id="XP_034097285.1">
    <property type="nucleotide sequence ID" value="XM_034241394.2"/>
</dbReference>
<dbReference type="AlphaFoldDB" id="A0A6P8WI41"/>
<dbReference type="PANTHER" id="PTHR20974:SF0">
    <property type="entry name" value="UPF0585 PROTEIN CG18661"/>
    <property type="match status" value="1"/>
</dbReference>
<evidence type="ECO:0000313" key="2">
    <source>
        <dbReference type="Proteomes" id="UP000515160"/>
    </source>
</evidence>
<evidence type="ECO:0000256" key="1">
    <source>
        <dbReference type="ARBA" id="ARBA00008308"/>
    </source>
</evidence>
<sequence>MFIQYKYFKTKQNNKNGCTSHRHLIRSYSMSLTQPLKRLLHTTFLLRSAIKRTHPSADSNSQPISEALLAQVNKQTPQLRLLEIASGSGQHAGYLAPLMVNISYQTTEYERREFDSIAAYAADCVTGNICAPLFVDISQDLSDWEAKTLEHVKPASYDYMLNCNMMHISPWNCSIGLFRAAGQLLKPGGKLFTYGPYAHDGQLTHQSNVDFDANLRSRNAEWGIRESNGLKLSRITEMPSNNKFVTWLKS</sequence>
<organism evidence="2 3">
    <name type="scientific">Drosophila albomicans</name>
    <name type="common">Fruit fly</name>
    <dbReference type="NCBI Taxonomy" id="7291"/>
    <lineage>
        <taxon>Eukaryota</taxon>
        <taxon>Metazoa</taxon>
        <taxon>Ecdysozoa</taxon>
        <taxon>Arthropoda</taxon>
        <taxon>Hexapoda</taxon>
        <taxon>Insecta</taxon>
        <taxon>Pterygota</taxon>
        <taxon>Neoptera</taxon>
        <taxon>Endopterygota</taxon>
        <taxon>Diptera</taxon>
        <taxon>Brachycera</taxon>
        <taxon>Muscomorpha</taxon>
        <taxon>Ephydroidea</taxon>
        <taxon>Drosophilidae</taxon>
        <taxon>Drosophila</taxon>
    </lineage>
</organism>
<reference evidence="3" key="1">
    <citation type="submission" date="2025-08" db="UniProtKB">
        <authorList>
            <consortium name="RefSeq"/>
        </authorList>
    </citation>
    <scope>IDENTIFICATION</scope>
    <source>
        <strain evidence="3">15112-1751.03</strain>
        <tissue evidence="3">Whole Adult</tissue>
    </source>
</reference>
<accession>A0A6P8WI41</accession>
<dbReference type="Pfam" id="PF06080">
    <property type="entry name" value="DUF938"/>
    <property type="match status" value="1"/>
</dbReference>
<keyword evidence="2" id="KW-1185">Reference proteome</keyword>
<dbReference type="Proteomes" id="UP000515160">
    <property type="component" value="Chromosome 2L"/>
</dbReference>
<dbReference type="PANTHER" id="PTHR20974">
    <property type="entry name" value="UPF0585 PROTEIN CG18661"/>
    <property type="match status" value="1"/>
</dbReference>
<dbReference type="Gene3D" id="3.40.50.150">
    <property type="entry name" value="Vaccinia Virus protein VP39"/>
    <property type="match status" value="1"/>
</dbReference>
<protein>
    <submittedName>
        <fullName evidence="3">UPF0585 protein CG18661 isoform X1</fullName>
    </submittedName>
</protein>
<evidence type="ECO:0000313" key="3">
    <source>
        <dbReference type="RefSeq" id="XP_034097285.1"/>
    </source>
</evidence>
<dbReference type="InterPro" id="IPR029063">
    <property type="entry name" value="SAM-dependent_MTases_sf"/>
</dbReference>
<dbReference type="InterPro" id="IPR010342">
    <property type="entry name" value="DUF938"/>
</dbReference>
<dbReference type="GeneID" id="117563207"/>
<proteinExistence type="inferred from homology"/>
<comment type="similarity">
    <text evidence="1">Belongs to the UPF0585 family.</text>
</comment>
<dbReference type="SUPFAM" id="SSF53335">
    <property type="entry name" value="S-adenosyl-L-methionine-dependent methyltransferases"/>
    <property type="match status" value="1"/>
</dbReference>
<name>A0A6P8WI41_DROAB</name>
<gene>
    <name evidence="3" type="primary">LOC117563207</name>
</gene>